<evidence type="ECO:0000259" key="3">
    <source>
        <dbReference type="PROSITE" id="PS51736"/>
    </source>
</evidence>
<dbReference type="CDD" id="cd00338">
    <property type="entry name" value="Ser_Recombinase"/>
    <property type="match status" value="1"/>
</dbReference>
<dbReference type="SUPFAM" id="SSF53041">
    <property type="entry name" value="Resolvase-like"/>
    <property type="match status" value="1"/>
</dbReference>
<feature type="domain" description="Resolvase/invertase-type recombinase catalytic" evidence="3">
    <location>
        <begin position="3"/>
        <end position="141"/>
    </location>
</feature>
<dbReference type="GO" id="GO:0003677">
    <property type="term" value="F:DNA binding"/>
    <property type="evidence" value="ECO:0007669"/>
    <property type="project" value="UniProtKB-KW"/>
</dbReference>
<gene>
    <name evidence="4" type="ORF">CU669_09215</name>
</gene>
<keyword evidence="2" id="KW-0233">DNA recombination</keyword>
<dbReference type="RefSeq" id="WP_112143952.1">
    <property type="nucleotide sequence ID" value="NZ_PGTO01000005.1"/>
</dbReference>
<dbReference type="Pfam" id="PF00239">
    <property type="entry name" value="Resolvase"/>
    <property type="match status" value="1"/>
</dbReference>
<evidence type="ECO:0000313" key="4">
    <source>
        <dbReference type="EMBL" id="RAU22292.1"/>
    </source>
</evidence>
<dbReference type="InterPro" id="IPR050639">
    <property type="entry name" value="SSR_resolvase"/>
</dbReference>
<evidence type="ECO:0000313" key="5">
    <source>
        <dbReference type="Proteomes" id="UP000251075"/>
    </source>
</evidence>
<keyword evidence="5" id="KW-1185">Reference proteome</keyword>
<dbReference type="GO" id="GO:0000150">
    <property type="term" value="F:DNA strand exchange activity"/>
    <property type="evidence" value="ECO:0007669"/>
    <property type="project" value="InterPro"/>
</dbReference>
<organism evidence="4 5">
    <name type="scientific">Paramagnetospirillum kuznetsovii</name>
    <dbReference type="NCBI Taxonomy" id="2053833"/>
    <lineage>
        <taxon>Bacteria</taxon>
        <taxon>Pseudomonadati</taxon>
        <taxon>Pseudomonadota</taxon>
        <taxon>Alphaproteobacteria</taxon>
        <taxon>Rhodospirillales</taxon>
        <taxon>Magnetospirillaceae</taxon>
        <taxon>Paramagnetospirillum</taxon>
    </lineage>
</organism>
<dbReference type="EMBL" id="PGTO01000005">
    <property type="protein sequence ID" value="RAU22292.1"/>
    <property type="molecule type" value="Genomic_DNA"/>
</dbReference>
<sequence>MTSYVEYYRVSTEKQGRSGLGLEAQQEAVRRFLREGDTTIKPPFVEVESGKKTDQDRPQLAAALDACRKTGASLLIAKLDRLARDVAFIATLMKSDVRFVACDMPEADPFRLHIEAAIAEEEARKISQRTKAALAAAKARGVKLGGYRGYDLTEEQRGRGLDRSAEVRAAGADQRAASLLPVIATIQAEGITSMGGIAKALNDRGIPTAAGGQWHPMSVSRLLKRLAA</sequence>
<dbReference type="PROSITE" id="PS51736">
    <property type="entry name" value="RECOMBINASES_3"/>
    <property type="match status" value="1"/>
</dbReference>
<dbReference type="InterPro" id="IPR006119">
    <property type="entry name" value="Resolv_N"/>
</dbReference>
<evidence type="ECO:0000256" key="2">
    <source>
        <dbReference type="ARBA" id="ARBA00023172"/>
    </source>
</evidence>
<reference evidence="4 5" key="1">
    <citation type="submission" date="2017-11" db="EMBL/GenBank/DDBJ databases">
        <title>Draft genome sequence of magnetotactic bacterium Magnetospirillum kuznetsovii LBB-42.</title>
        <authorList>
            <person name="Grouzdev D.S."/>
            <person name="Rysina M.S."/>
            <person name="Baslerov R.V."/>
            <person name="Koziaeva V."/>
        </authorList>
    </citation>
    <scope>NUCLEOTIDE SEQUENCE [LARGE SCALE GENOMIC DNA]</scope>
    <source>
        <strain evidence="4 5">LBB-42</strain>
    </source>
</reference>
<dbReference type="PANTHER" id="PTHR30461:SF2">
    <property type="entry name" value="SERINE RECOMBINASE PINE-RELATED"/>
    <property type="match status" value="1"/>
</dbReference>
<accession>A0A364NYZ3</accession>
<dbReference type="PANTHER" id="PTHR30461">
    <property type="entry name" value="DNA-INVERTASE FROM LAMBDOID PROPHAGE"/>
    <property type="match status" value="1"/>
</dbReference>
<evidence type="ECO:0000256" key="1">
    <source>
        <dbReference type="ARBA" id="ARBA00023125"/>
    </source>
</evidence>
<dbReference type="AlphaFoldDB" id="A0A364NYZ3"/>
<dbReference type="Proteomes" id="UP000251075">
    <property type="component" value="Unassembled WGS sequence"/>
</dbReference>
<dbReference type="SMART" id="SM00857">
    <property type="entry name" value="Resolvase"/>
    <property type="match status" value="1"/>
</dbReference>
<proteinExistence type="predicted"/>
<protein>
    <submittedName>
        <fullName evidence="4">Resolvase</fullName>
    </submittedName>
</protein>
<dbReference type="OrthoDB" id="2290206at2"/>
<keyword evidence="1" id="KW-0238">DNA-binding</keyword>
<name>A0A364NYZ3_9PROT</name>
<comment type="caution">
    <text evidence="4">The sequence shown here is derived from an EMBL/GenBank/DDBJ whole genome shotgun (WGS) entry which is preliminary data.</text>
</comment>
<dbReference type="Gene3D" id="3.40.50.1390">
    <property type="entry name" value="Resolvase, N-terminal catalytic domain"/>
    <property type="match status" value="1"/>
</dbReference>
<dbReference type="InterPro" id="IPR036162">
    <property type="entry name" value="Resolvase-like_N_sf"/>
</dbReference>